<organism evidence="1 2">
    <name type="scientific">Paenibacillus motobuensis</name>
    <dbReference type="NCBI Taxonomy" id="295324"/>
    <lineage>
        <taxon>Bacteria</taxon>
        <taxon>Bacillati</taxon>
        <taxon>Bacillota</taxon>
        <taxon>Bacilli</taxon>
        <taxon>Bacillales</taxon>
        <taxon>Paenibacillaceae</taxon>
        <taxon>Paenibacillus</taxon>
    </lineage>
</organism>
<comment type="caution">
    <text evidence="1">The sequence shown here is derived from an EMBL/GenBank/DDBJ whole genome shotgun (WGS) entry which is preliminary data.</text>
</comment>
<dbReference type="EMBL" id="BAAACX010000025">
    <property type="protein sequence ID" value="GAA0409333.1"/>
    <property type="molecule type" value="Genomic_DNA"/>
</dbReference>
<evidence type="ECO:0000313" key="1">
    <source>
        <dbReference type="EMBL" id="GAA0409333.1"/>
    </source>
</evidence>
<reference evidence="2" key="1">
    <citation type="journal article" date="2019" name="Int. J. Syst. Evol. Microbiol.">
        <title>The Global Catalogue of Microorganisms (GCM) 10K type strain sequencing project: providing services to taxonomists for standard genome sequencing and annotation.</title>
        <authorList>
            <consortium name="The Broad Institute Genomics Platform"/>
            <consortium name="The Broad Institute Genome Sequencing Center for Infectious Disease"/>
            <person name="Wu L."/>
            <person name="Ma J."/>
        </authorList>
    </citation>
    <scope>NUCLEOTIDE SEQUENCE [LARGE SCALE GENOMIC DNA]</scope>
    <source>
        <strain evidence="2">JCM 12774</strain>
    </source>
</reference>
<dbReference type="Proteomes" id="UP001500340">
    <property type="component" value="Unassembled WGS sequence"/>
</dbReference>
<sequence>MERFSPFGYVLLWEHLGYLKTRWGGLLLSARPGDGEVGAAFHPYGVRSTIGGCEGAKSDFGAF</sequence>
<protein>
    <submittedName>
        <fullName evidence="1">Uncharacterized protein</fullName>
    </submittedName>
</protein>
<name>A0ABP3IND1_9BACL</name>
<proteinExistence type="predicted"/>
<evidence type="ECO:0000313" key="2">
    <source>
        <dbReference type="Proteomes" id="UP001500340"/>
    </source>
</evidence>
<gene>
    <name evidence="1" type="ORF">GCM10008933_44330</name>
</gene>
<keyword evidence="2" id="KW-1185">Reference proteome</keyword>
<accession>A0ABP3IND1</accession>